<protein>
    <submittedName>
        <fullName evidence="1">Uncharacterized protein</fullName>
    </submittedName>
</protein>
<gene>
    <name evidence="1" type="ORF">MAE02_37470</name>
</gene>
<dbReference type="EMBL" id="BJYU01000054">
    <property type="protein sequence ID" value="GEO16051.1"/>
    <property type="molecule type" value="Genomic_DNA"/>
</dbReference>
<evidence type="ECO:0000313" key="2">
    <source>
        <dbReference type="Proteomes" id="UP000321085"/>
    </source>
</evidence>
<name>A0A512BVR1_9HYPH</name>
<dbReference type="AlphaFoldDB" id="A0A512BVR1"/>
<organism evidence="1 2">
    <name type="scientific">Microvirga aerophila</name>
    <dbReference type="NCBI Taxonomy" id="670291"/>
    <lineage>
        <taxon>Bacteria</taxon>
        <taxon>Pseudomonadati</taxon>
        <taxon>Pseudomonadota</taxon>
        <taxon>Alphaproteobacteria</taxon>
        <taxon>Hyphomicrobiales</taxon>
        <taxon>Methylobacteriaceae</taxon>
        <taxon>Microvirga</taxon>
    </lineage>
</organism>
<proteinExistence type="predicted"/>
<dbReference type="RefSeq" id="WP_147021876.1">
    <property type="nucleotide sequence ID" value="NZ_BJYU01000054.1"/>
</dbReference>
<keyword evidence="2" id="KW-1185">Reference proteome</keyword>
<dbReference type="Proteomes" id="UP000321085">
    <property type="component" value="Unassembled WGS sequence"/>
</dbReference>
<sequence>MLSGLGDSPLPQQRFYHDIFDMFSNPAHRQRASALLQITGQIGPSYIEITRHLDPILIHRNILNRISLAQVDDVNTVLALIRSTVTTATDAALRQSIEQIDPKTRLETFFARWLKKMDRPMAAPDILADDPDLAVLTTGEAMVSLGRRFQNCLGSKAPFVATGRHAYVYWRHSPEAIAELHRLSNGQFVLADVHPVLNQRPDPATVAAVRNKLQSLGIPALETIDNELRGCAVLRLTGAFDIMIGPRFFEDIDEQLNELEREFSNAA</sequence>
<comment type="caution">
    <text evidence="1">The sequence shown here is derived from an EMBL/GenBank/DDBJ whole genome shotgun (WGS) entry which is preliminary data.</text>
</comment>
<evidence type="ECO:0000313" key="1">
    <source>
        <dbReference type="EMBL" id="GEO16051.1"/>
    </source>
</evidence>
<reference evidence="1 2" key="1">
    <citation type="submission" date="2019-07" db="EMBL/GenBank/DDBJ databases">
        <title>Whole genome shotgun sequence of Microvirga aerophila NBRC 106136.</title>
        <authorList>
            <person name="Hosoyama A."/>
            <person name="Uohara A."/>
            <person name="Ohji S."/>
            <person name="Ichikawa N."/>
        </authorList>
    </citation>
    <scope>NUCLEOTIDE SEQUENCE [LARGE SCALE GENOMIC DNA]</scope>
    <source>
        <strain evidence="1 2">NBRC 106136</strain>
    </source>
</reference>
<accession>A0A512BVR1</accession>